<keyword evidence="1" id="KW-0472">Membrane</keyword>
<protein>
    <submittedName>
        <fullName evidence="2">Uncharacterized membrane protein</fullName>
    </submittedName>
</protein>
<evidence type="ECO:0000256" key="1">
    <source>
        <dbReference type="SAM" id="Phobius"/>
    </source>
</evidence>
<dbReference type="Gene3D" id="1.10.1760.20">
    <property type="match status" value="1"/>
</dbReference>
<sequence>MTVSASDRIGLQPGLEDHALARMAAIALVLAMVETALPSPLPGVKPGLGNIITLVALERLGWKGAAWVSLLRVLGAALLVGSLFTPGFFLSLAGAATSLAGLALMRPLPATWVGPVGQSVVAAFFHLAGQLVVARLWLVPSDGLYYFVPLLAISALLTGIVNGVVAVKLMDRLQWLTPPPSPSP</sequence>
<dbReference type="InterPro" id="IPR014535">
    <property type="entry name" value="Hpre_diP_synt_I"/>
</dbReference>
<dbReference type="AlphaFoldDB" id="A0A0K6H2B0"/>
<keyword evidence="3" id="KW-1185">Reference proteome</keyword>
<evidence type="ECO:0000313" key="2">
    <source>
        <dbReference type="EMBL" id="CUA85035.1"/>
    </source>
</evidence>
<proteinExistence type="predicted"/>
<evidence type="ECO:0000313" key="3">
    <source>
        <dbReference type="Proteomes" id="UP000243535"/>
    </source>
</evidence>
<dbReference type="OrthoDB" id="9799095at2"/>
<reference evidence="3" key="1">
    <citation type="submission" date="2015-08" db="EMBL/GenBank/DDBJ databases">
        <authorList>
            <person name="Varghese N."/>
        </authorList>
    </citation>
    <scope>NUCLEOTIDE SEQUENCE [LARGE SCALE GENOMIC DNA]</scope>
    <source>
        <strain evidence="3">DSM 17901</strain>
    </source>
</reference>
<dbReference type="InterPro" id="IPR010898">
    <property type="entry name" value="Hpre_diP_synth_I"/>
</dbReference>
<keyword evidence="1" id="KW-1133">Transmembrane helix</keyword>
<dbReference type="PIRSF" id="PIRSF027391">
    <property type="entry name" value="Hpre_diP_synt_I"/>
    <property type="match status" value="1"/>
</dbReference>
<dbReference type="EMBL" id="CYHA01000005">
    <property type="protein sequence ID" value="CUA85035.1"/>
    <property type="molecule type" value="Genomic_DNA"/>
</dbReference>
<name>A0A0K6H2B0_9NEIS</name>
<dbReference type="Proteomes" id="UP000243535">
    <property type="component" value="Unassembled WGS sequence"/>
</dbReference>
<feature type="transmembrane region" description="Helical" evidence="1">
    <location>
        <begin position="120"/>
        <end position="138"/>
    </location>
</feature>
<feature type="transmembrane region" description="Helical" evidence="1">
    <location>
        <begin position="144"/>
        <end position="167"/>
    </location>
</feature>
<accession>A0A0K6H2B0</accession>
<gene>
    <name evidence="2" type="ORF">Ga0061063_2246</name>
</gene>
<dbReference type="STRING" id="375574.GCA_001418035_02031"/>
<organism evidence="2 3">
    <name type="scientific">Gulbenkiania indica</name>
    <dbReference type="NCBI Taxonomy" id="375574"/>
    <lineage>
        <taxon>Bacteria</taxon>
        <taxon>Pseudomonadati</taxon>
        <taxon>Pseudomonadota</taxon>
        <taxon>Betaproteobacteria</taxon>
        <taxon>Neisseriales</taxon>
        <taxon>Chromobacteriaceae</taxon>
        <taxon>Gulbenkiania</taxon>
    </lineage>
</organism>
<keyword evidence="1" id="KW-0812">Transmembrane</keyword>
<dbReference type="Pfam" id="PF07456">
    <property type="entry name" value="Hpre_diP_synt_I"/>
    <property type="match status" value="1"/>
</dbReference>